<reference evidence="1 2" key="1">
    <citation type="submission" date="2019-04" db="EMBL/GenBank/DDBJ databases">
        <title>Friends and foes A comparative genomics study of 23 Aspergillus species from section Flavi.</title>
        <authorList>
            <consortium name="DOE Joint Genome Institute"/>
            <person name="Kjaerbolling I."/>
            <person name="Vesth T."/>
            <person name="Frisvad J.C."/>
            <person name="Nybo J.L."/>
            <person name="Theobald S."/>
            <person name="Kildgaard S."/>
            <person name="Isbrandt T."/>
            <person name="Kuo A."/>
            <person name="Sato A."/>
            <person name="Lyhne E.K."/>
            <person name="Kogle M.E."/>
            <person name="Wiebenga A."/>
            <person name="Kun R.S."/>
            <person name="Lubbers R.J."/>
            <person name="Makela M.R."/>
            <person name="Barry K."/>
            <person name="Chovatia M."/>
            <person name="Clum A."/>
            <person name="Daum C."/>
            <person name="Haridas S."/>
            <person name="He G."/>
            <person name="LaButti K."/>
            <person name="Lipzen A."/>
            <person name="Mondo S."/>
            <person name="Riley R."/>
            <person name="Salamov A."/>
            <person name="Simmons B.A."/>
            <person name="Magnuson J.K."/>
            <person name="Henrissat B."/>
            <person name="Mortensen U.H."/>
            <person name="Larsen T.O."/>
            <person name="Devries R.P."/>
            <person name="Grigoriev I.V."/>
            <person name="Machida M."/>
            <person name="Baker S.E."/>
            <person name="Andersen M.R."/>
        </authorList>
    </citation>
    <scope>NUCLEOTIDE SEQUENCE [LARGE SCALE GENOMIC DNA]</scope>
    <source>
        <strain evidence="1 2">IBT 18842</strain>
    </source>
</reference>
<dbReference type="AlphaFoldDB" id="A0A5N6TLY6"/>
<sequence length="58" mass="6755">MQLVDFLILQTSFILFLGRRCLHDLVGFLFFFSSAYAHEAVRSLWPYFAGRKTRSSPP</sequence>
<keyword evidence="2" id="KW-1185">Reference proteome</keyword>
<name>A0A5N6TLY6_ASPAV</name>
<accession>A0A5N6TLY6</accession>
<dbReference type="OrthoDB" id="8830751at2759"/>
<proteinExistence type="predicted"/>
<evidence type="ECO:0000313" key="1">
    <source>
        <dbReference type="EMBL" id="KAE8147290.1"/>
    </source>
</evidence>
<protein>
    <submittedName>
        <fullName evidence="1">Uncharacterized protein</fullName>
    </submittedName>
</protein>
<dbReference type="Proteomes" id="UP000325780">
    <property type="component" value="Unassembled WGS sequence"/>
</dbReference>
<evidence type="ECO:0000313" key="2">
    <source>
        <dbReference type="Proteomes" id="UP000325780"/>
    </source>
</evidence>
<gene>
    <name evidence="1" type="ORF">BDV25DRAFT_160686</name>
</gene>
<feature type="non-terminal residue" evidence="1">
    <location>
        <position position="58"/>
    </location>
</feature>
<dbReference type="EMBL" id="ML742215">
    <property type="protein sequence ID" value="KAE8147290.1"/>
    <property type="molecule type" value="Genomic_DNA"/>
</dbReference>
<organism evidence="1 2">
    <name type="scientific">Aspergillus avenaceus</name>
    <dbReference type="NCBI Taxonomy" id="36643"/>
    <lineage>
        <taxon>Eukaryota</taxon>
        <taxon>Fungi</taxon>
        <taxon>Dikarya</taxon>
        <taxon>Ascomycota</taxon>
        <taxon>Pezizomycotina</taxon>
        <taxon>Eurotiomycetes</taxon>
        <taxon>Eurotiomycetidae</taxon>
        <taxon>Eurotiales</taxon>
        <taxon>Aspergillaceae</taxon>
        <taxon>Aspergillus</taxon>
        <taxon>Aspergillus subgen. Circumdati</taxon>
    </lineage>
</organism>